<dbReference type="InterPro" id="IPR050834">
    <property type="entry name" value="Glycosyltransf_2"/>
</dbReference>
<dbReference type="Proteomes" id="UP000032452">
    <property type="component" value="Unassembled WGS sequence"/>
</dbReference>
<accession>A0A0D8ZVJ9</accession>
<keyword evidence="3" id="KW-1185">Reference proteome</keyword>
<dbReference type="AlphaFoldDB" id="A0A0D8ZVJ9"/>
<gene>
    <name evidence="2" type="ORF">UH38_06960</name>
</gene>
<keyword evidence="2" id="KW-0808">Transferase</keyword>
<dbReference type="OrthoDB" id="9812327at2"/>
<dbReference type="Gene3D" id="3.90.550.10">
    <property type="entry name" value="Spore Coat Polysaccharide Biosynthesis Protein SpsA, Chain A"/>
    <property type="match status" value="1"/>
</dbReference>
<dbReference type="RefSeq" id="WP_045053915.1">
    <property type="nucleotide sequence ID" value="NZ_CAWMDP010000032.1"/>
</dbReference>
<evidence type="ECO:0000313" key="3">
    <source>
        <dbReference type="Proteomes" id="UP000032452"/>
    </source>
</evidence>
<protein>
    <submittedName>
        <fullName evidence="2">Glycosyl transferase family A</fullName>
    </submittedName>
</protein>
<dbReference type="PANTHER" id="PTHR43685:SF2">
    <property type="entry name" value="GLYCOSYLTRANSFERASE 2-LIKE DOMAIN-CONTAINING PROTEIN"/>
    <property type="match status" value="1"/>
</dbReference>
<evidence type="ECO:0000313" key="2">
    <source>
        <dbReference type="EMBL" id="KJH72494.1"/>
    </source>
</evidence>
<comment type="caution">
    <text evidence="2">The sequence shown here is derived from an EMBL/GenBank/DDBJ whole genome shotgun (WGS) entry which is preliminary data.</text>
</comment>
<dbReference type="InterPro" id="IPR019290">
    <property type="entry name" value="GlycosylTrfase-like_prok"/>
</dbReference>
<dbReference type="GO" id="GO:0016740">
    <property type="term" value="F:transferase activity"/>
    <property type="evidence" value="ECO:0007669"/>
    <property type="project" value="UniProtKB-KW"/>
</dbReference>
<dbReference type="SUPFAM" id="SSF53448">
    <property type="entry name" value="Nucleotide-diphospho-sugar transferases"/>
    <property type="match status" value="1"/>
</dbReference>
<dbReference type="InterPro" id="IPR029044">
    <property type="entry name" value="Nucleotide-diphossugar_trans"/>
</dbReference>
<dbReference type="PATRIC" id="fig|1618023.3.peg.2883"/>
<reference evidence="2 3" key="1">
    <citation type="submission" date="2015-02" db="EMBL/GenBank/DDBJ databases">
        <title>Draft genome of a novel marine cyanobacterium (Chroococcales) isolated from South Atlantic Ocean.</title>
        <authorList>
            <person name="Rigonato J."/>
            <person name="Alvarenga D.O."/>
            <person name="Branco L.H."/>
            <person name="Varani A.M."/>
            <person name="Brandini F.P."/>
            <person name="Fiore M.F."/>
        </authorList>
    </citation>
    <scope>NUCLEOTIDE SEQUENCE [LARGE SCALE GENOMIC DNA]</scope>
    <source>
        <strain evidence="2 3">CENA595</strain>
    </source>
</reference>
<dbReference type="PANTHER" id="PTHR43685">
    <property type="entry name" value="GLYCOSYLTRANSFERASE"/>
    <property type="match status" value="1"/>
</dbReference>
<proteinExistence type="predicted"/>
<name>A0A0D8ZVJ9_9CYAN</name>
<organism evidence="2 3">
    <name type="scientific">Aliterella atlantica CENA595</name>
    <dbReference type="NCBI Taxonomy" id="1618023"/>
    <lineage>
        <taxon>Bacteria</taxon>
        <taxon>Bacillati</taxon>
        <taxon>Cyanobacteriota</taxon>
        <taxon>Cyanophyceae</taxon>
        <taxon>Chroococcidiopsidales</taxon>
        <taxon>Aliterellaceae</taxon>
        <taxon>Aliterella</taxon>
    </lineage>
</organism>
<dbReference type="Pfam" id="PF10111">
    <property type="entry name" value="Glyco_tranf_2_2"/>
    <property type="match status" value="1"/>
</dbReference>
<feature type="domain" description="Glycosyltransferase 2-like prokaryotic type" evidence="1">
    <location>
        <begin position="9"/>
        <end position="244"/>
    </location>
</feature>
<dbReference type="STRING" id="1618023.UH38_06960"/>
<evidence type="ECO:0000259" key="1">
    <source>
        <dbReference type="Pfam" id="PF10111"/>
    </source>
</evidence>
<sequence>MHKYTPLISVVIPVYNGAKTIKETIESVLQQTYENFEIIVINDGSQDETLAIVKSVQDQRIKVFSYPNAGLSASRNRGFARACGEFIAFLDADDLWTKDKLAAQLAALQQNPQAAVAYSWTDHIDENSKFLRPASYNSCNGNVYERLLIGNFLVCGSNTLIRAQALTKVGGFDESLNSAEDWDMWLRLAPGHEFVVVPRPQVLYRISPYSMSANISKMEVASLQVLERAYSQAPKALQHRKKETLGFIYKFLMDKALQDSVRSQRGLKAAKVLLHYLRTDESLFHSRRLKLILLSKVITANLFPFYQTRITW</sequence>
<dbReference type="GO" id="GO:0044010">
    <property type="term" value="P:single-species biofilm formation"/>
    <property type="evidence" value="ECO:0007669"/>
    <property type="project" value="TreeGrafter"/>
</dbReference>
<dbReference type="EMBL" id="JYON01000005">
    <property type="protein sequence ID" value="KJH72494.1"/>
    <property type="molecule type" value="Genomic_DNA"/>
</dbReference>